<evidence type="ECO:0000313" key="2">
    <source>
        <dbReference type="Proteomes" id="UP000223527"/>
    </source>
</evidence>
<accession>A0A2C7A9S9</accession>
<comment type="caution">
    <text evidence="1">The sequence shown here is derived from an EMBL/GenBank/DDBJ whole genome shotgun (WGS) entry which is preliminary data.</text>
</comment>
<protein>
    <submittedName>
        <fullName evidence="1">Uncharacterized protein</fullName>
    </submittedName>
</protein>
<sequence length="85" mass="9151">MPQPPHGLPSSFLDAWNDADMAVGTVANGVELLEHLLASTWATLPLEEQNRLGFLVESLGLHVEAVEARLEKVAHAAADMVRPQA</sequence>
<dbReference type="AlphaFoldDB" id="A0A2C7A9S9"/>
<evidence type="ECO:0000313" key="1">
    <source>
        <dbReference type="EMBL" id="PHK93796.1"/>
    </source>
</evidence>
<dbReference type="Proteomes" id="UP000223527">
    <property type="component" value="Unassembled WGS sequence"/>
</dbReference>
<keyword evidence="2" id="KW-1185">Reference proteome</keyword>
<gene>
    <name evidence="1" type="ORF">CR162_16910</name>
</gene>
<dbReference type="EMBL" id="PDNU01000036">
    <property type="protein sequence ID" value="PHK93796.1"/>
    <property type="molecule type" value="Genomic_DNA"/>
</dbReference>
<organism evidence="1 2">
    <name type="scientific">Teichococcus rhizosphaerae</name>
    <dbReference type="NCBI Taxonomy" id="1335062"/>
    <lineage>
        <taxon>Bacteria</taxon>
        <taxon>Pseudomonadati</taxon>
        <taxon>Pseudomonadota</taxon>
        <taxon>Alphaproteobacteria</taxon>
        <taxon>Acetobacterales</taxon>
        <taxon>Roseomonadaceae</taxon>
        <taxon>Roseomonas</taxon>
    </lineage>
</organism>
<proteinExistence type="predicted"/>
<name>A0A2C7A9S9_9PROT</name>
<reference evidence="1 2" key="1">
    <citation type="submission" date="2017-10" db="EMBL/GenBank/DDBJ databases">
        <authorList>
            <person name="Banno H."/>
            <person name="Chua N.-H."/>
        </authorList>
    </citation>
    <scope>NUCLEOTIDE SEQUENCE [LARGE SCALE GENOMIC DNA]</scope>
    <source>
        <strain evidence="1 2">YW11</strain>
    </source>
</reference>